<name>A0A915DJY5_9BILA</name>
<reference evidence="3" key="1">
    <citation type="submission" date="2022-11" db="UniProtKB">
        <authorList>
            <consortium name="WormBaseParasite"/>
        </authorList>
    </citation>
    <scope>IDENTIFICATION</scope>
</reference>
<dbReference type="AlphaFoldDB" id="A0A915DJY5"/>
<feature type="domain" description="BHLH" evidence="1">
    <location>
        <begin position="140"/>
        <end position="188"/>
    </location>
</feature>
<evidence type="ECO:0000313" key="2">
    <source>
        <dbReference type="Proteomes" id="UP000887574"/>
    </source>
</evidence>
<protein>
    <submittedName>
        <fullName evidence="3">BHLH domain-containing protein</fullName>
    </submittedName>
</protein>
<dbReference type="GO" id="GO:0046983">
    <property type="term" value="F:protein dimerization activity"/>
    <property type="evidence" value="ECO:0007669"/>
    <property type="project" value="InterPro"/>
</dbReference>
<evidence type="ECO:0000313" key="3">
    <source>
        <dbReference type="WBParaSite" id="jg20788.1"/>
    </source>
</evidence>
<organism evidence="2 3">
    <name type="scientific">Ditylenchus dipsaci</name>
    <dbReference type="NCBI Taxonomy" id="166011"/>
    <lineage>
        <taxon>Eukaryota</taxon>
        <taxon>Metazoa</taxon>
        <taxon>Ecdysozoa</taxon>
        <taxon>Nematoda</taxon>
        <taxon>Chromadorea</taxon>
        <taxon>Rhabditida</taxon>
        <taxon>Tylenchina</taxon>
        <taxon>Tylenchomorpha</taxon>
        <taxon>Sphaerularioidea</taxon>
        <taxon>Anguinidae</taxon>
        <taxon>Anguininae</taxon>
        <taxon>Ditylenchus</taxon>
    </lineage>
</organism>
<dbReference type="CDD" id="cd19724">
    <property type="entry name" value="bHLH_TS_ASCL3_like"/>
    <property type="match status" value="1"/>
</dbReference>
<dbReference type="Pfam" id="PF00010">
    <property type="entry name" value="HLH"/>
    <property type="match status" value="1"/>
</dbReference>
<dbReference type="SUPFAM" id="SSF47459">
    <property type="entry name" value="HLH, helix-loop-helix DNA-binding domain"/>
    <property type="match status" value="1"/>
</dbReference>
<accession>A0A915DJY5</accession>
<proteinExistence type="predicted"/>
<dbReference type="InterPro" id="IPR036638">
    <property type="entry name" value="HLH_DNA-bd_sf"/>
</dbReference>
<keyword evidence="2" id="KW-1185">Reference proteome</keyword>
<dbReference type="WBParaSite" id="jg20788.1">
    <property type="protein sequence ID" value="jg20788.1"/>
    <property type="gene ID" value="jg20788"/>
</dbReference>
<dbReference type="PROSITE" id="PS50888">
    <property type="entry name" value="BHLH"/>
    <property type="match status" value="1"/>
</dbReference>
<dbReference type="InterPro" id="IPR011598">
    <property type="entry name" value="bHLH_dom"/>
</dbReference>
<dbReference type="Gene3D" id="4.10.280.10">
    <property type="entry name" value="Helix-loop-helix DNA-binding domain"/>
    <property type="match status" value="1"/>
</dbReference>
<sequence>MVLTPAKVAVQGENASILRTMNGTVYLQSSNGNIISNDSNNQLPQDSLESATAATNENVSMQRPNNNALVDADGATSMQSSSFVAHTLFQNQTNTGNIFDHTSEQHEPPPKSKKIISPFAPEATVPLPDLLPCCFRSLGTTVWKRNERERYRVRCVNEGYEKLRNHLPINSSDRRLSKTICCATATMT</sequence>
<evidence type="ECO:0000259" key="1">
    <source>
        <dbReference type="PROSITE" id="PS50888"/>
    </source>
</evidence>
<dbReference type="Proteomes" id="UP000887574">
    <property type="component" value="Unplaced"/>
</dbReference>